<comment type="function">
    <text evidence="8 9 11">GTPase that plays an essential role in the late steps of ribosome biogenesis.</text>
</comment>
<dbReference type="GO" id="GO:0042254">
    <property type="term" value="P:ribosome biogenesis"/>
    <property type="evidence" value="ECO:0007669"/>
    <property type="project" value="UniProtKB-KW"/>
</dbReference>
<dbReference type="FunFam" id="3.40.50.300:FF:000040">
    <property type="entry name" value="GTPase Der"/>
    <property type="match status" value="1"/>
</dbReference>
<dbReference type="InterPro" id="IPR006073">
    <property type="entry name" value="GTP-bd"/>
</dbReference>
<comment type="similarity">
    <text evidence="1 9 10 11">Belongs to the TRAFAC class TrmE-Era-EngA-EngB-Septin-like GTPase superfamily. EngA (Der) GTPase family.</text>
</comment>
<keyword evidence="5 9" id="KW-0547">Nucleotide-binding</keyword>
<evidence type="ECO:0000256" key="9">
    <source>
        <dbReference type="HAMAP-Rule" id="MF_00195"/>
    </source>
</evidence>
<dbReference type="FunFam" id="3.30.300.20:FF:000004">
    <property type="entry name" value="GTPase Der"/>
    <property type="match status" value="1"/>
</dbReference>
<dbReference type="Proteomes" id="UP000236394">
    <property type="component" value="Unassembled WGS sequence"/>
</dbReference>
<dbReference type="CDD" id="cd01894">
    <property type="entry name" value="EngA1"/>
    <property type="match status" value="1"/>
</dbReference>
<evidence type="ECO:0000256" key="7">
    <source>
        <dbReference type="ARBA" id="ARBA00032345"/>
    </source>
</evidence>
<dbReference type="PROSITE" id="PS51712">
    <property type="entry name" value="G_ENGA"/>
    <property type="match status" value="2"/>
</dbReference>
<organism evidence="13 14">
    <name type="scientific">Mageeibacillus indolicus</name>
    <dbReference type="NCBI Taxonomy" id="884684"/>
    <lineage>
        <taxon>Bacteria</taxon>
        <taxon>Bacillati</taxon>
        <taxon>Bacillota</taxon>
        <taxon>Clostridia</taxon>
        <taxon>Eubacteriales</taxon>
        <taxon>Oscillospiraceae</taxon>
        <taxon>Mageeibacillus</taxon>
    </lineage>
</organism>
<dbReference type="InterPro" id="IPR027417">
    <property type="entry name" value="P-loop_NTPase"/>
</dbReference>
<feature type="binding site" evidence="9">
    <location>
        <begin position="57"/>
        <end position="61"/>
    </location>
    <ligand>
        <name>GTP</name>
        <dbReference type="ChEBI" id="CHEBI:37565"/>
        <label>1</label>
    </ligand>
</feature>
<dbReference type="InterPro" id="IPR005225">
    <property type="entry name" value="Small_GTP-bd"/>
</dbReference>
<dbReference type="Gene3D" id="3.40.50.300">
    <property type="entry name" value="P-loop containing nucleotide triphosphate hydrolases"/>
    <property type="match status" value="2"/>
</dbReference>
<evidence type="ECO:0000256" key="4">
    <source>
        <dbReference type="ARBA" id="ARBA00022737"/>
    </source>
</evidence>
<reference evidence="14" key="1">
    <citation type="submission" date="2017-04" db="EMBL/GenBank/DDBJ databases">
        <authorList>
            <person name="Bumgarner R.E."/>
            <person name="Fredricks D.N."/>
            <person name="Srinivasan S."/>
        </authorList>
    </citation>
    <scope>NUCLEOTIDE SEQUENCE [LARGE SCALE GENOMIC DNA]</scope>
    <source>
        <strain evidence="14">KA00405</strain>
    </source>
</reference>
<dbReference type="PANTHER" id="PTHR43834">
    <property type="entry name" value="GTPASE DER"/>
    <property type="match status" value="1"/>
</dbReference>
<dbReference type="EMBL" id="NBZD01000001">
    <property type="protein sequence ID" value="PNH19321.1"/>
    <property type="molecule type" value="Genomic_DNA"/>
</dbReference>
<evidence type="ECO:0000256" key="1">
    <source>
        <dbReference type="ARBA" id="ARBA00008279"/>
    </source>
</evidence>
<evidence type="ECO:0000313" key="13">
    <source>
        <dbReference type="EMBL" id="PNH19321.1"/>
    </source>
</evidence>
<dbReference type="AlphaFoldDB" id="A0A2J8B3G9"/>
<comment type="subunit">
    <text evidence="9">Associates with the 50S ribosomal subunit.</text>
</comment>
<protein>
    <recommendedName>
        <fullName evidence="2 9">GTPase Der</fullName>
    </recommendedName>
    <alternativeName>
        <fullName evidence="7 9">GTP-binding protein EngA</fullName>
    </alternativeName>
</protein>
<dbReference type="InterPro" id="IPR032859">
    <property type="entry name" value="KH_dom-like"/>
</dbReference>
<evidence type="ECO:0000259" key="12">
    <source>
        <dbReference type="PROSITE" id="PS51712"/>
    </source>
</evidence>
<dbReference type="InterPro" id="IPR003593">
    <property type="entry name" value="AAA+_ATPase"/>
</dbReference>
<evidence type="ECO:0000313" key="14">
    <source>
        <dbReference type="Proteomes" id="UP000236394"/>
    </source>
</evidence>
<dbReference type="InterPro" id="IPR031166">
    <property type="entry name" value="G_ENGA"/>
</dbReference>
<feature type="binding site" evidence="9">
    <location>
        <begin position="231"/>
        <end position="235"/>
    </location>
    <ligand>
        <name>GTP</name>
        <dbReference type="ChEBI" id="CHEBI:37565"/>
        <label>2</label>
    </ligand>
</feature>
<dbReference type="InterPro" id="IPR016484">
    <property type="entry name" value="GTPase_Der"/>
</dbReference>
<dbReference type="CDD" id="cd01895">
    <property type="entry name" value="EngA2"/>
    <property type="match status" value="1"/>
</dbReference>
<comment type="caution">
    <text evidence="13">The sequence shown here is derived from an EMBL/GenBank/DDBJ whole genome shotgun (WGS) entry which is preliminary data.</text>
</comment>
<accession>A0A2J8B3G9</accession>
<keyword evidence="4 11" id="KW-0677">Repeat</keyword>
<dbReference type="Gene3D" id="3.30.300.20">
    <property type="match status" value="1"/>
</dbReference>
<dbReference type="NCBIfam" id="TIGR03594">
    <property type="entry name" value="GTPase_EngA"/>
    <property type="match status" value="1"/>
</dbReference>
<dbReference type="OMA" id="CNLPQYV"/>
<evidence type="ECO:0000256" key="8">
    <source>
        <dbReference type="ARBA" id="ARBA00053470"/>
    </source>
</evidence>
<dbReference type="GO" id="GO:0005525">
    <property type="term" value="F:GTP binding"/>
    <property type="evidence" value="ECO:0007669"/>
    <property type="project" value="UniProtKB-UniRule"/>
</dbReference>
<proteinExistence type="inferred from homology"/>
<dbReference type="SMART" id="SM00382">
    <property type="entry name" value="AAA"/>
    <property type="match status" value="2"/>
</dbReference>
<feature type="binding site" evidence="9">
    <location>
        <begin position="10"/>
        <end position="17"/>
    </location>
    <ligand>
        <name>GTP</name>
        <dbReference type="ChEBI" id="CHEBI:37565"/>
        <label>1</label>
    </ligand>
</feature>
<dbReference type="NCBIfam" id="TIGR00231">
    <property type="entry name" value="small_GTP"/>
    <property type="match status" value="2"/>
</dbReference>
<feature type="domain" description="EngA-type G" evidence="12">
    <location>
        <begin position="178"/>
        <end position="353"/>
    </location>
</feature>
<keyword evidence="3 9" id="KW-0690">Ribosome biogenesis</keyword>
<dbReference type="HAMAP" id="MF_00195">
    <property type="entry name" value="GTPase_Der"/>
    <property type="match status" value="1"/>
</dbReference>
<dbReference type="RefSeq" id="WP_012993829.1">
    <property type="nucleotide sequence ID" value="NZ_NBZD01000001.1"/>
</dbReference>
<dbReference type="Pfam" id="PF14714">
    <property type="entry name" value="KH_dom-like"/>
    <property type="match status" value="1"/>
</dbReference>
<feature type="domain" description="EngA-type G" evidence="12">
    <location>
        <begin position="4"/>
        <end position="169"/>
    </location>
</feature>
<dbReference type="SUPFAM" id="SSF52540">
    <property type="entry name" value="P-loop containing nucleoside triphosphate hydrolases"/>
    <property type="match status" value="2"/>
</dbReference>
<dbReference type="PRINTS" id="PR00326">
    <property type="entry name" value="GTP1OBG"/>
</dbReference>
<evidence type="ECO:0000256" key="2">
    <source>
        <dbReference type="ARBA" id="ARBA00020953"/>
    </source>
</evidence>
<name>A0A2J8B3G9_9FIRM</name>
<feature type="binding site" evidence="9">
    <location>
        <begin position="120"/>
        <end position="123"/>
    </location>
    <ligand>
        <name>GTP</name>
        <dbReference type="ChEBI" id="CHEBI:37565"/>
        <label>1</label>
    </ligand>
</feature>
<evidence type="ECO:0000256" key="5">
    <source>
        <dbReference type="ARBA" id="ARBA00022741"/>
    </source>
</evidence>
<evidence type="ECO:0000256" key="3">
    <source>
        <dbReference type="ARBA" id="ARBA00022517"/>
    </source>
</evidence>
<keyword evidence="6 9" id="KW-0342">GTP-binding</keyword>
<dbReference type="InterPro" id="IPR015946">
    <property type="entry name" value="KH_dom-like_a/b"/>
</dbReference>
<dbReference type="GO" id="GO:0043022">
    <property type="term" value="F:ribosome binding"/>
    <property type="evidence" value="ECO:0007669"/>
    <property type="project" value="TreeGrafter"/>
</dbReference>
<gene>
    <name evidence="9" type="primary">der</name>
    <name evidence="13" type="ORF">B7R76_00045</name>
</gene>
<evidence type="ECO:0000256" key="10">
    <source>
        <dbReference type="PROSITE-ProRule" id="PRU01049"/>
    </source>
</evidence>
<dbReference type="PANTHER" id="PTHR43834:SF6">
    <property type="entry name" value="GTPASE DER"/>
    <property type="match status" value="1"/>
</dbReference>
<dbReference type="FunFam" id="3.40.50.300:FF:000057">
    <property type="entry name" value="GTPase Der"/>
    <property type="match status" value="1"/>
</dbReference>
<evidence type="ECO:0000256" key="6">
    <source>
        <dbReference type="ARBA" id="ARBA00023134"/>
    </source>
</evidence>
<feature type="binding site" evidence="9">
    <location>
        <begin position="296"/>
        <end position="299"/>
    </location>
    <ligand>
        <name>GTP</name>
        <dbReference type="ChEBI" id="CHEBI:37565"/>
        <label>2</label>
    </ligand>
</feature>
<feature type="binding site" evidence="9">
    <location>
        <begin position="184"/>
        <end position="191"/>
    </location>
    <ligand>
        <name>GTP</name>
        <dbReference type="ChEBI" id="CHEBI:37565"/>
        <label>2</label>
    </ligand>
</feature>
<sequence>MANSFVAVVGRPNVGKSTFFNFLAGERISIVDDTPGVTRDRIYAEVEWLGRKFSLIDTGGIEPRTDDVLLQQMRIQAELAIETADVILFMVDLKAGLHAADADIANMLRKTKKPVILAVNKCDHVGDTPPEAYEFYNLGLGDFFPISAVHGLGMGELLDAIVENLPEPETDDPANHRVKICLIGKPNAGKSSLTNRLLGQNRSIVSSISGTTRDSLDTPLTNEFGNYVLIDTAGLRKKSRIDDQVERYSMIRALAAIERSDVCLILIDAIDGITEQDTKVAGYAHNAGKASIFVVNKWDIVNKETGTMEEYTRSIRERFSYMPYAQVLFLSALTGARCDKVFPMVNHVYEQACRKLTTGVLNDFIAEIQAMVPAPQDKGRRLKIRYATQVGICPPEFVLFCNDKELMHFSYERYIENRLRQNFGFDGTPVRFILRSRERKK</sequence>
<dbReference type="Pfam" id="PF01926">
    <property type="entry name" value="MMR_HSR1"/>
    <property type="match status" value="2"/>
</dbReference>
<dbReference type="PIRSF" id="PIRSF006485">
    <property type="entry name" value="GTP-binding_EngA"/>
    <property type="match status" value="1"/>
</dbReference>
<evidence type="ECO:0000256" key="11">
    <source>
        <dbReference type="RuleBase" id="RU004481"/>
    </source>
</evidence>